<dbReference type="InterPro" id="IPR011054">
    <property type="entry name" value="Rudment_hybrid_motif"/>
</dbReference>
<evidence type="ECO:0000256" key="4">
    <source>
        <dbReference type="ARBA" id="ARBA00022840"/>
    </source>
</evidence>
<dbReference type="InterPro" id="IPR050856">
    <property type="entry name" value="Biotin_carboxylase_complex"/>
</dbReference>
<dbReference type="SUPFAM" id="SSF52440">
    <property type="entry name" value="PreATP-grasp domain"/>
    <property type="match status" value="2"/>
</dbReference>
<dbReference type="SUPFAM" id="SSF56059">
    <property type="entry name" value="Glutathione synthetase ATP-binding domain-like"/>
    <property type="match status" value="1"/>
</dbReference>
<evidence type="ECO:0000256" key="7">
    <source>
        <dbReference type="SAM" id="MobiDB-lite"/>
    </source>
</evidence>
<evidence type="ECO:0000259" key="9">
    <source>
        <dbReference type="PROSITE" id="PS50975"/>
    </source>
</evidence>
<accession>A0A0B2VCV5</accession>
<feature type="region of interest" description="Disordered" evidence="7">
    <location>
        <begin position="269"/>
        <end position="289"/>
    </location>
</feature>
<comment type="caution">
    <text evidence="11">The sequence shown here is derived from an EMBL/GenBank/DDBJ whole genome shotgun (WGS) entry which is preliminary data.</text>
</comment>
<dbReference type="GO" id="GO:0005739">
    <property type="term" value="C:mitochondrion"/>
    <property type="evidence" value="ECO:0007669"/>
    <property type="project" value="TreeGrafter"/>
</dbReference>
<dbReference type="Gene3D" id="2.40.50.100">
    <property type="match status" value="1"/>
</dbReference>
<dbReference type="Pfam" id="PF00364">
    <property type="entry name" value="Biotin_lipoyl"/>
    <property type="match status" value="1"/>
</dbReference>
<dbReference type="OMA" id="FINKPKH"/>
<dbReference type="PROSITE" id="PS50979">
    <property type="entry name" value="BC"/>
    <property type="match status" value="1"/>
</dbReference>
<name>A0A0B2VCV5_TOXCA</name>
<evidence type="ECO:0000313" key="12">
    <source>
        <dbReference type="Proteomes" id="UP000031036"/>
    </source>
</evidence>
<dbReference type="STRING" id="6265.A0A0B2VCV5"/>
<sequence>MKTAKRMGIETVAVFSDADRYSMHTKTADMAYHVGPSPSLQSYLNVDKIVDTALRSGAQAIHPGYGFLSENAAFAEKCASVGLVFVGPPSKAIRDMGAKNVSKQIMADAGVPVVKGYHSSEQRDERLRQEAANIETVAVFSDADRYSMHTKTADMAYHVGPSPSLQSYLNVDKIVDTALRSGAQAIHPGYGFLSENAAFAEKCASVGLVFVGPPSKAIRDMGAKNVSKQIMADAGVPVVKGYHSSEQRDERLRQEAANIVRQSKVDDTSGFRRINNSPSGPQAAPAPGLNMSVRRRLGESAVRAAKAVGYVGAGTVEFIMDRSGEFFFMEMNTRLQVEHPVTEAITGTDLVEWQFKVAEGEKLPLRQDEIQLNGHALEARVYAEDTKAGFIPIAGHLKHVSFPTFARVDTGIEEGDEVSMHYDPMIAKVIVWAEDRTKAIAKLSRALQETHIGGLSTNVSFVRTVLTHPEFMKGNVYTEFIADHEKDLFDGDEHSALNVCESVIARLLLQQKRPSLNDPFKFNDYFRLNHRAKGNVEIGGKTYAVQFEGSDICVDVGNKSMKLNVDEIERKQGLNHRAKGNVEIGGKTYAVQFEGSDICVDVGNKSMKLNVDEIERKQGCVLFTMNCDGQRWRRKAISTGEKIMVFGEKHGEYALPSALWAEELNDASGMADACAPMPGVVEKVLVKVGDRVKHGQALVVMVAMKMEYIIRAPCDAIIHSVQCVAGTNVPKNAHLVKFDRP</sequence>
<dbReference type="PANTHER" id="PTHR18866">
    <property type="entry name" value="CARBOXYLASE:PYRUVATE/ACETYL-COA/PROPIONYL-COA CARBOXYLASE"/>
    <property type="match status" value="1"/>
</dbReference>
<evidence type="ECO:0000256" key="1">
    <source>
        <dbReference type="ARBA" id="ARBA00001953"/>
    </source>
</evidence>
<keyword evidence="4 6" id="KW-0067">ATP-binding</keyword>
<comment type="cofactor">
    <cofactor evidence="1">
        <name>biotin</name>
        <dbReference type="ChEBI" id="CHEBI:57586"/>
    </cofactor>
</comment>
<dbReference type="Pfam" id="PF02786">
    <property type="entry name" value="CPSase_L_D2"/>
    <property type="match status" value="1"/>
</dbReference>
<evidence type="ECO:0000256" key="6">
    <source>
        <dbReference type="PROSITE-ProRule" id="PRU00409"/>
    </source>
</evidence>
<evidence type="ECO:0000256" key="5">
    <source>
        <dbReference type="ARBA" id="ARBA00023267"/>
    </source>
</evidence>
<feature type="domain" description="Biotin carboxylation" evidence="10">
    <location>
        <begin position="1"/>
        <end position="486"/>
    </location>
</feature>
<dbReference type="PROSITE" id="PS00188">
    <property type="entry name" value="BIOTIN"/>
    <property type="match status" value="1"/>
</dbReference>
<dbReference type="OrthoDB" id="196847at2759"/>
<dbReference type="EMBL" id="JPKZ01001542">
    <property type="protein sequence ID" value="KHN81356.1"/>
    <property type="molecule type" value="Genomic_DNA"/>
</dbReference>
<evidence type="ECO:0000259" key="8">
    <source>
        <dbReference type="PROSITE" id="PS50968"/>
    </source>
</evidence>
<dbReference type="PROSITE" id="PS00867">
    <property type="entry name" value="CPSASE_2"/>
    <property type="match status" value="1"/>
</dbReference>
<dbReference type="InterPro" id="IPR005479">
    <property type="entry name" value="CPAse_ATP-bd"/>
</dbReference>
<keyword evidence="12" id="KW-1185">Reference proteome</keyword>
<feature type="domain" description="Lipoyl-binding" evidence="8">
    <location>
        <begin position="661"/>
        <end position="739"/>
    </location>
</feature>
<dbReference type="PROSITE" id="PS50975">
    <property type="entry name" value="ATP_GRASP"/>
    <property type="match status" value="1"/>
</dbReference>
<dbReference type="PROSITE" id="PS50968">
    <property type="entry name" value="BIOTINYL_LIPOYL"/>
    <property type="match status" value="1"/>
</dbReference>
<evidence type="ECO:0000256" key="3">
    <source>
        <dbReference type="ARBA" id="ARBA00022741"/>
    </source>
</evidence>
<proteinExistence type="predicted"/>
<dbReference type="PANTHER" id="PTHR18866:SF33">
    <property type="entry name" value="METHYLCROTONOYL-COA CARBOXYLASE SUBUNIT ALPHA, MITOCHONDRIAL-RELATED"/>
    <property type="match status" value="1"/>
</dbReference>
<dbReference type="AlphaFoldDB" id="A0A0B2VCV5"/>
<dbReference type="InterPro" id="IPR001882">
    <property type="entry name" value="Biotin_BS"/>
</dbReference>
<dbReference type="SUPFAM" id="SSF51246">
    <property type="entry name" value="Rudiment single hybrid motif"/>
    <property type="match status" value="1"/>
</dbReference>
<organism evidence="11 12">
    <name type="scientific">Toxocara canis</name>
    <name type="common">Canine roundworm</name>
    <dbReference type="NCBI Taxonomy" id="6265"/>
    <lineage>
        <taxon>Eukaryota</taxon>
        <taxon>Metazoa</taxon>
        <taxon>Ecdysozoa</taxon>
        <taxon>Nematoda</taxon>
        <taxon>Chromadorea</taxon>
        <taxon>Rhabditida</taxon>
        <taxon>Spirurina</taxon>
        <taxon>Ascaridomorpha</taxon>
        <taxon>Ascaridoidea</taxon>
        <taxon>Toxocaridae</taxon>
        <taxon>Toxocara</taxon>
    </lineage>
</organism>
<evidence type="ECO:0000259" key="10">
    <source>
        <dbReference type="PROSITE" id="PS50979"/>
    </source>
</evidence>
<keyword evidence="2" id="KW-0436">Ligase</keyword>
<dbReference type="SUPFAM" id="SSF51230">
    <property type="entry name" value="Single hybrid motif"/>
    <property type="match status" value="1"/>
</dbReference>
<reference evidence="11 12" key="1">
    <citation type="submission" date="2014-11" db="EMBL/GenBank/DDBJ databases">
        <title>Genetic blueprint of the zoonotic pathogen Toxocara canis.</title>
        <authorList>
            <person name="Zhu X.-Q."/>
            <person name="Korhonen P.K."/>
            <person name="Cai H."/>
            <person name="Young N.D."/>
            <person name="Nejsum P."/>
            <person name="von Samson-Himmelstjerna G."/>
            <person name="Boag P.R."/>
            <person name="Tan P."/>
            <person name="Li Q."/>
            <person name="Min J."/>
            <person name="Yang Y."/>
            <person name="Wang X."/>
            <person name="Fang X."/>
            <person name="Hall R.S."/>
            <person name="Hofmann A."/>
            <person name="Sternberg P.W."/>
            <person name="Jex A.R."/>
            <person name="Gasser R.B."/>
        </authorList>
    </citation>
    <scope>NUCLEOTIDE SEQUENCE [LARGE SCALE GENOMIC DNA]</scope>
    <source>
        <strain evidence="11">PN_DK_2014</strain>
    </source>
</reference>
<feature type="domain" description="ATP-grasp" evidence="9">
    <location>
        <begin position="293"/>
        <end position="359"/>
    </location>
</feature>
<dbReference type="InterPro" id="IPR011761">
    <property type="entry name" value="ATP-grasp"/>
</dbReference>
<gene>
    <name evidence="11" type="primary">MCCA</name>
    <name evidence="11" type="ORF">Tcan_18151</name>
</gene>
<dbReference type="GO" id="GO:0046872">
    <property type="term" value="F:metal ion binding"/>
    <property type="evidence" value="ECO:0007669"/>
    <property type="project" value="InterPro"/>
</dbReference>
<keyword evidence="3 6" id="KW-0547">Nucleotide-binding</keyword>
<dbReference type="Pfam" id="PF00289">
    <property type="entry name" value="Biotin_carb_N"/>
    <property type="match status" value="2"/>
</dbReference>
<dbReference type="GO" id="GO:0004485">
    <property type="term" value="F:methylcrotonoyl-CoA carboxylase activity"/>
    <property type="evidence" value="ECO:0007669"/>
    <property type="project" value="TreeGrafter"/>
</dbReference>
<dbReference type="InterPro" id="IPR005482">
    <property type="entry name" value="Biotin_COase_C"/>
</dbReference>
<protein>
    <submittedName>
        <fullName evidence="11">Methylcrotonoyl-CoA carboxylase subunit alpha, mitochondrial</fullName>
    </submittedName>
</protein>
<dbReference type="InterPro" id="IPR005481">
    <property type="entry name" value="BC-like_N"/>
</dbReference>
<dbReference type="InterPro" id="IPR011764">
    <property type="entry name" value="Biotin_carboxylation_dom"/>
</dbReference>
<keyword evidence="5" id="KW-0092">Biotin</keyword>
<dbReference type="Gene3D" id="3.30.470.20">
    <property type="entry name" value="ATP-grasp fold, B domain"/>
    <property type="match status" value="2"/>
</dbReference>
<feature type="compositionally biased region" description="Low complexity" evidence="7">
    <location>
        <begin position="277"/>
        <end position="288"/>
    </location>
</feature>
<dbReference type="InterPro" id="IPR000089">
    <property type="entry name" value="Biotin_lipoyl"/>
</dbReference>
<dbReference type="CDD" id="cd06850">
    <property type="entry name" value="biotinyl_domain"/>
    <property type="match status" value="1"/>
</dbReference>
<dbReference type="GO" id="GO:0005524">
    <property type="term" value="F:ATP binding"/>
    <property type="evidence" value="ECO:0007669"/>
    <property type="project" value="UniProtKB-UniRule"/>
</dbReference>
<evidence type="ECO:0000256" key="2">
    <source>
        <dbReference type="ARBA" id="ARBA00022598"/>
    </source>
</evidence>
<dbReference type="Proteomes" id="UP000031036">
    <property type="component" value="Unassembled WGS sequence"/>
</dbReference>
<evidence type="ECO:0000313" key="11">
    <source>
        <dbReference type="EMBL" id="KHN81356.1"/>
    </source>
</evidence>
<dbReference type="InterPro" id="IPR011053">
    <property type="entry name" value="Single_hybrid_motif"/>
</dbReference>
<dbReference type="InterPro" id="IPR016185">
    <property type="entry name" value="PreATP-grasp_dom_sf"/>
</dbReference>
<dbReference type="SMART" id="SM00878">
    <property type="entry name" value="Biotin_carb_C"/>
    <property type="match status" value="1"/>
</dbReference>
<dbReference type="Pfam" id="PF02785">
    <property type="entry name" value="Biotin_carb_C"/>
    <property type="match status" value="1"/>
</dbReference>